<gene>
    <name evidence="1" type="ORF">EMWEY_00057460</name>
</gene>
<dbReference type="AlphaFoldDB" id="U6M5Y3"/>
<dbReference type="OrthoDB" id="10593868at2759"/>
<evidence type="ECO:0000313" key="1">
    <source>
        <dbReference type="EMBL" id="CDJ59446.1"/>
    </source>
</evidence>
<keyword evidence="2" id="KW-1185">Reference proteome</keyword>
<accession>U6M5Y3</accession>
<reference evidence="1" key="1">
    <citation type="submission" date="2013-10" db="EMBL/GenBank/DDBJ databases">
        <title>Genomic analysis of the causative agents of coccidiosis in chickens.</title>
        <authorList>
            <person name="Reid A.J."/>
            <person name="Blake D."/>
            <person name="Billington K."/>
            <person name="Browne H."/>
            <person name="Dunn M."/>
            <person name="Hung S."/>
            <person name="Kawahara F."/>
            <person name="Miranda-Saavedra D."/>
            <person name="Mourier T."/>
            <person name="Nagra H."/>
            <person name="Otto T.D."/>
            <person name="Rawlings N."/>
            <person name="Sanchez A."/>
            <person name="Sanders M."/>
            <person name="Subramaniam C."/>
            <person name="Tay Y."/>
            <person name="Dear P."/>
            <person name="Doerig C."/>
            <person name="Gruber A."/>
            <person name="Parkinson J."/>
            <person name="Shirley M."/>
            <person name="Wan K.L."/>
            <person name="Berriman M."/>
            <person name="Tomley F."/>
            <person name="Pain A."/>
        </authorList>
    </citation>
    <scope>NUCLEOTIDE SEQUENCE [LARGE SCALE GENOMIC DNA]</scope>
    <source>
        <strain evidence="1">Weybridge</strain>
    </source>
</reference>
<dbReference type="GeneID" id="25339732"/>
<dbReference type="Proteomes" id="UP000030763">
    <property type="component" value="Unassembled WGS sequence"/>
</dbReference>
<dbReference type="EMBL" id="HG720416">
    <property type="protein sequence ID" value="CDJ59446.1"/>
    <property type="molecule type" value="Genomic_DNA"/>
</dbReference>
<name>U6M5Y3_EIMMA</name>
<evidence type="ECO:0000313" key="2">
    <source>
        <dbReference type="Proteomes" id="UP000030763"/>
    </source>
</evidence>
<dbReference type="RefSeq" id="XP_013336094.1">
    <property type="nucleotide sequence ID" value="XM_013480640.1"/>
</dbReference>
<dbReference type="VEuPathDB" id="ToxoDB:EMWEY_00057460"/>
<sequence length="111" mass="12136">MGCRLGTHVWDPESASRLQGGGGAVASLRGILKMAKKKGKGKGPAQKVDVAKLQEEARLQHIEESTTLVLQKAGLPQKELLEGWIEEAVEIKKRLEQPKIQKKENPSSQNS</sequence>
<organism evidence="1 2">
    <name type="scientific">Eimeria maxima</name>
    <name type="common">Coccidian parasite</name>
    <dbReference type="NCBI Taxonomy" id="5804"/>
    <lineage>
        <taxon>Eukaryota</taxon>
        <taxon>Sar</taxon>
        <taxon>Alveolata</taxon>
        <taxon>Apicomplexa</taxon>
        <taxon>Conoidasida</taxon>
        <taxon>Coccidia</taxon>
        <taxon>Eucoccidiorida</taxon>
        <taxon>Eimeriorina</taxon>
        <taxon>Eimeriidae</taxon>
        <taxon>Eimeria</taxon>
    </lineage>
</organism>
<protein>
    <submittedName>
        <fullName evidence="1">Uncharacterized protein</fullName>
    </submittedName>
</protein>
<reference evidence="1" key="2">
    <citation type="submission" date="2013-10" db="EMBL/GenBank/DDBJ databases">
        <authorList>
            <person name="Aslett M."/>
        </authorList>
    </citation>
    <scope>NUCLEOTIDE SEQUENCE [LARGE SCALE GENOMIC DNA]</scope>
    <source>
        <strain evidence="1">Weybridge</strain>
    </source>
</reference>
<proteinExistence type="predicted"/>